<protein>
    <submittedName>
        <fullName evidence="2">Lipolytic protein G-D-S-L family</fullName>
    </submittedName>
</protein>
<dbReference type="Pfam" id="PF13472">
    <property type="entry name" value="Lipase_GDSL_2"/>
    <property type="match status" value="1"/>
</dbReference>
<dbReference type="Proteomes" id="UP000033115">
    <property type="component" value="Chromosome"/>
</dbReference>
<dbReference type="STRING" id="1548.CSCA_3493"/>
<dbReference type="PANTHER" id="PTHR30383:SF5">
    <property type="entry name" value="SGNH HYDROLASE-TYPE ESTERASE DOMAIN-CONTAINING PROTEIN"/>
    <property type="match status" value="1"/>
</dbReference>
<organism evidence="2 3">
    <name type="scientific">Clostridium scatologenes</name>
    <dbReference type="NCBI Taxonomy" id="1548"/>
    <lineage>
        <taxon>Bacteria</taxon>
        <taxon>Bacillati</taxon>
        <taxon>Bacillota</taxon>
        <taxon>Clostridia</taxon>
        <taxon>Eubacteriales</taxon>
        <taxon>Clostridiaceae</taxon>
        <taxon>Clostridium</taxon>
    </lineage>
</organism>
<gene>
    <name evidence="2" type="ORF">CSCA_3493</name>
</gene>
<evidence type="ECO:0000259" key="1">
    <source>
        <dbReference type="Pfam" id="PF13472"/>
    </source>
</evidence>
<keyword evidence="3" id="KW-1185">Reference proteome</keyword>
<dbReference type="Gene3D" id="3.40.50.1110">
    <property type="entry name" value="SGNH hydrolase"/>
    <property type="match status" value="1"/>
</dbReference>
<dbReference type="EMBL" id="CP009933">
    <property type="protein sequence ID" value="AKA70618.1"/>
    <property type="molecule type" value="Genomic_DNA"/>
</dbReference>
<dbReference type="SUPFAM" id="SSF52266">
    <property type="entry name" value="SGNH hydrolase"/>
    <property type="match status" value="1"/>
</dbReference>
<name>A0A0E3K2H9_CLOSL</name>
<reference evidence="2 3" key="1">
    <citation type="journal article" date="2015" name="J. Biotechnol.">
        <title>Complete genome sequence of a malodorant-producing acetogen, Clostridium scatologenes ATCC 25775(T).</title>
        <authorList>
            <person name="Zhu Z."/>
            <person name="Guo T."/>
            <person name="Zheng H."/>
            <person name="Song T."/>
            <person name="Ouyang P."/>
            <person name="Xie J."/>
        </authorList>
    </citation>
    <scope>NUCLEOTIDE SEQUENCE [LARGE SCALE GENOMIC DNA]</scope>
    <source>
        <strain evidence="2 3">ATCC 25775</strain>
    </source>
</reference>
<dbReference type="RefSeq" id="WP_029160737.1">
    <property type="nucleotide sequence ID" value="NZ_CP009933.1"/>
</dbReference>
<dbReference type="PANTHER" id="PTHR30383">
    <property type="entry name" value="THIOESTERASE 1/PROTEASE 1/LYSOPHOSPHOLIPASE L1"/>
    <property type="match status" value="1"/>
</dbReference>
<feature type="domain" description="SGNH hydrolase-type esterase" evidence="1">
    <location>
        <begin position="5"/>
        <end position="180"/>
    </location>
</feature>
<sequence length="197" mass="22490">MKLVCIGDSITFGYGVFKKDCWVSLLNNKLKIEIINKGVNGDTTAGMLSRSYDDVITLNPSHVIIMGGCNDFMCGRQLSMVKDNLEELLKEALNYNIIPIVGIEPAIDAILAEKKWSGDVNYDLVNNIEEDYRHWIMEFCNKSKIKYIDFHKCFKEALKNKDPRELYVDGLHPTALGHKLMYQCVIDVFQAMKLCLE</sequence>
<accession>A0A0E3K2H9</accession>
<dbReference type="InterPro" id="IPR036514">
    <property type="entry name" value="SGNH_hydro_sf"/>
</dbReference>
<dbReference type="HOGENOM" id="CLU_051989_9_0_9"/>
<dbReference type="KEGG" id="csq:CSCA_3493"/>
<dbReference type="InterPro" id="IPR051532">
    <property type="entry name" value="Ester_Hydrolysis_Enzymes"/>
</dbReference>
<evidence type="ECO:0000313" key="2">
    <source>
        <dbReference type="EMBL" id="AKA70618.1"/>
    </source>
</evidence>
<dbReference type="AlphaFoldDB" id="A0A0E3K2H9"/>
<dbReference type="GO" id="GO:0004622">
    <property type="term" value="F:phosphatidylcholine lysophospholipase activity"/>
    <property type="evidence" value="ECO:0007669"/>
    <property type="project" value="TreeGrafter"/>
</dbReference>
<evidence type="ECO:0000313" key="3">
    <source>
        <dbReference type="Proteomes" id="UP000033115"/>
    </source>
</evidence>
<dbReference type="InterPro" id="IPR013830">
    <property type="entry name" value="SGNH_hydro"/>
</dbReference>
<proteinExistence type="predicted"/>